<organism evidence="2 3">
    <name type="scientific">Xylanibacter ruminicola</name>
    <name type="common">Prevotella ruminicola</name>
    <dbReference type="NCBI Taxonomy" id="839"/>
    <lineage>
        <taxon>Bacteria</taxon>
        <taxon>Pseudomonadati</taxon>
        <taxon>Bacteroidota</taxon>
        <taxon>Bacteroidia</taxon>
        <taxon>Bacteroidales</taxon>
        <taxon>Prevotellaceae</taxon>
        <taxon>Xylanibacter</taxon>
    </lineage>
</organism>
<evidence type="ECO:0000313" key="3">
    <source>
        <dbReference type="Proteomes" id="UP000184130"/>
    </source>
</evidence>
<protein>
    <submittedName>
        <fullName evidence="2">Uncharacterized protein</fullName>
    </submittedName>
</protein>
<evidence type="ECO:0000313" key="2">
    <source>
        <dbReference type="EMBL" id="SHK85384.1"/>
    </source>
</evidence>
<dbReference type="EMBL" id="FRBD01000014">
    <property type="protein sequence ID" value="SHK85384.1"/>
    <property type="molecule type" value="Genomic_DNA"/>
</dbReference>
<dbReference type="OrthoDB" id="1108063at2"/>
<sequence length="165" mass="18271">MKKFLFIMMAIFAFGLQNASAQDAPLKIITNHPDFDVKVKRCAASGKSVIIDMVFTNKSDKDVMIDVIANANGYWTVVYDDEGNKYEGIKGAITTKVANSGSYAGKVTDYRLISGIPVKVSFCINNVSTTAENIAYFEGVVFCKEWGIPAKDKWLIIRNIPITRN</sequence>
<gene>
    <name evidence="2" type="ORF">SAMN05216463_11436</name>
</gene>
<proteinExistence type="predicted"/>
<feature type="signal peptide" evidence="1">
    <location>
        <begin position="1"/>
        <end position="21"/>
    </location>
</feature>
<feature type="chain" id="PRO_5012387187" evidence="1">
    <location>
        <begin position="22"/>
        <end position="165"/>
    </location>
</feature>
<dbReference type="RefSeq" id="WP_073208978.1">
    <property type="nucleotide sequence ID" value="NZ_FRBD01000014.1"/>
</dbReference>
<dbReference type="AlphaFoldDB" id="A0A1M6VVE8"/>
<evidence type="ECO:0000256" key="1">
    <source>
        <dbReference type="SAM" id="SignalP"/>
    </source>
</evidence>
<accession>A0A1M6VVE8</accession>
<reference evidence="2 3" key="1">
    <citation type="submission" date="2016-11" db="EMBL/GenBank/DDBJ databases">
        <authorList>
            <person name="Jaros S."/>
            <person name="Januszkiewicz K."/>
            <person name="Wedrychowicz H."/>
        </authorList>
    </citation>
    <scope>NUCLEOTIDE SEQUENCE [LARGE SCALE GENOMIC DNA]</scope>
    <source>
        <strain evidence="2 3">KHT3</strain>
    </source>
</reference>
<keyword evidence="1" id="KW-0732">Signal</keyword>
<name>A0A1M6VVE8_XYLRU</name>
<dbReference type="Proteomes" id="UP000184130">
    <property type="component" value="Unassembled WGS sequence"/>
</dbReference>